<keyword evidence="9" id="KW-1185">Reference proteome</keyword>
<evidence type="ECO:0000313" key="8">
    <source>
        <dbReference type="EMBL" id="PSW21835.1"/>
    </source>
</evidence>
<comment type="caution">
    <text evidence="8">The sequence shown here is derived from an EMBL/GenBank/DDBJ whole genome shotgun (WGS) entry which is preliminary data.</text>
</comment>
<dbReference type="FunFam" id="1.10.287.950:FF:000001">
    <property type="entry name" value="Methyl-accepting chemotaxis sensory transducer"/>
    <property type="match status" value="1"/>
</dbReference>
<sequence>MKSLGQWLGNISLKVQILLPIFFALILFAGASWMVMGSLKQAEQNTSLTDDSISYNMQIVEAQRQMYRLRMDVIRGLGKIMPWDEVESSYQSYNQEIQSLLSAAAKSSAYTTEHGAIIRNIEGILSSYGQGISRSNTLNQENERLYMSLPWISDVINDTNVEVLDSEQIYEEKAAWRKARAALFDSAIRVQTHLSIVYTSFSEERLQMFHDEMAVMTSTLNQLGNPIANRILGEELKHYLAVTSDIVDTALEINKQEAQLSQQGADIRIALYDLAELINEKTEALATDSTNLIGNSTQTLISALLVCLVVSIAFGWIIANVILVSISKLQDVMQELAKGRLNVTTGVQSNNEIGQLCANTDTTIDSLRNIVTQLSKVGDEVSSASTELAAVMTQSEANANDQKAQVELIASAVTELSSSATQVDASANQADDSAREALKITHEGSNTAHESARLSHELGSQLNNTSAVVTSLKDQTDSISEVITVIENISEQTNLLALNAAIEAARAGESGRGFAVVADEVRMLAAKTQESTQNIQSIIDMLQGKSNDVVESVTQCLDMVTSTTEMSERTNQQLENISTAIELISQNNSEMASAANEQNRAIAAISENVATIDEIISQNVAGIGQTAQASNHLSEMSETQKQQLGRFSL</sequence>
<comment type="subcellular location">
    <subcellularLocation>
        <location evidence="1">Membrane</location>
    </subcellularLocation>
</comment>
<evidence type="ECO:0000256" key="4">
    <source>
        <dbReference type="PROSITE-ProRule" id="PRU00284"/>
    </source>
</evidence>
<comment type="similarity">
    <text evidence="3">Belongs to the methyl-accepting chemotaxis (MCP) protein family.</text>
</comment>
<dbReference type="AlphaFoldDB" id="A0A2T3NZZ0"/>
<feature type="domain" description="Methyl-accepting transducer" evidence="6">
    <location>
        <begin position="377"/>
        <end position="613"/>
    </location>
</feature>
<evidence type="ECO:0000256" key="1">
    <source>
        <dbReference type="ARBA" id="ARBA00004370"/>
    </source>
</evidence>
<feature type="domain" description="HAMP" evidence="7">
    <location>
        <begin position="320"/>
        <end position="372"/>
    </location>
</feature>
<reference evidence="8 9" key="1">
    <citation type="submission" date="2018-01" db="EMBL/GenBank/DDBJ databases">
        <title>Whole genome sequencing of Histamine producing bacteria.</title>
        <authorList>
            <person name="Butler K."/>
        </authorList>
    </citation>
    <scope>NUCLEOTIDE SEQUENCE [LARGE SCALE GENOMIC DNA]</scope>
    <source>
        <strain evidence="8 9">DSM 100436</strain>
    </source>
</reference>
<dbReference type="Pfam" id="PF00672">
    <property type="entry name" value="HAMP"/>
    <property type="match status" value="1"/>
</dbReference>
<dbReference type="PANTHER" id="PTHR32089">
    <property type="entry name" value="METHYL-ACCEPTING CHEMOTAXIS PROTEIN MCPB"/>
    <property type="match status" value="1"/>
</dbReference>
<dbReference type="EMBL" id="PYMA01000001">
    <property type="protein sequence ID" value="PSW21835.1"/>
    <property type="molecule type" value="Genomic_DNA"/>
</dbReference>
<evidence type="ECO:0000256" key="3">
    <source>
        <dbReference type="ARBA" id="ARBA00029447"/>
    </source>
</evidence>
<dbReference type="RefSeq" id="WP_107271443.1">
    <property type="nucleotide sequence ID" value="NZ_PYMA01000001.1"/>
</dbReference>
<dbReference type="PANTHER" id="PTHR32089:SF33">
    <property type="entry name" value="TOXIN COREGULATED PILUS BIOSYNTHESIS PROTEIN I"/>
    <property type="match status" value="1"/>
</dbReference>
<keyword evidence="2 4" id="KW-0807">Transducer</keyword>
<dbReference type="SUPFAM" id="SSF58104">
    <property type="entry name" value="Methyl-accepting chemotaxis protein (MCP) signaling domain"/>
    <property type="match status" value="1"/>
</dbReference>
<protein>
    <submittedName>
        <fullName evidence="8">Methyl-accepting chemotaxis protein</fullName>
    </submittedName>
</protein>
<feature type="transmembrane region" description="Helical" evidence="5">
    <location>
        <begin position="12"/>
        <end position="36"/>
    </location>
</feature>
<dbReference type="PROSITE" id="PS50111">
    <property type="entry name" value="CHEMOTAXIS_TRANSDUC_2"/>
    <property type="match status" value="1"/>
</dbReference>
<keyword evidence="5" id="KW-0812">Transmembrane</keyword>
<dbReference type="SMART" id="SM00283">
    <property type="entry name" value="MA"/>
    <property type="match status" value="1"/>
</dbReference>
<dbReference type="InterPro" id="IPR004089">
    <property type="entry name" value="MCPsignal_dom"/>
</dbReference>
<dbReference type="GO" id="GO:0016020">
    <property type="term" value="C:membrane"/>
    <property type="evidence" value="ECO:0007669"/>
    <property type="project" value="UniProtKB-SubCell"/>
</dbReference>
<name>A0A2T3NZZ0_9GAMM</name>
<dbReference type="CDD" id="cd11386">
    <property type="entry name" value="MCP_signal"/>
    <property type="match status" value="1"/>
</dbReference>
<dbReference type="GO" id="GO:0007165">
    <property type="term" value="P:signal transduction"/>
    <property type="evidence" value="ECO:0007669"/>
    <property type="project" value="UniProtKB-KW"/>
</dbReference>
<feature type="transmembrane region" description="Helical" evidence="5">
    <location>
        <begin position="300"/>
        <end position="324"/>
    </location>
</feature>
<evidence type="ECO:0000256" key="2">
    <source>
        <dbReference type="ARBA" id="ARBA00023224"/>
    </source>
</evidence>
<accession>A0A2T3NZZ0</accession>
<dbReference type="Gene3D" id="1.10.287.950">
    <property type="entry name" value="Methyl-accepting chemotaxis protein"/>
    <property type="match status" value="1"/>
</dbReference>
<keyword evidence="5" id="KW-1133">Transmembrane helix</keyword>
<dbReference type="CDD" id="cd06225">
    <property type="entry name" value="HAMP"/>
    <property type="match status" value="1"/>
</dbReference>
<dbReference type="Pfam" id="PF00015">
    <property type="entry name" value="MCPsignal"/>
    <property type="match status" value="1"/>
</dbReference>
<evidence type="ECO:0000313" key="9">
    <source>
        <dbReference type="Proteomes" id="UP000241771"/>
    </source>
</evidence>
<dbReference type="GO" id="GO:0006935">
    <property type="term" value="P:chemotaxis"/>
    <property type="evidence" value="ECO:0007669"/>
    <property type="project" value="UniProtKB-ARBA"/>
</dbReference>
<dbReference type="PROSITE" id="PS50885">
    <property type="entry name" value="HAMP"/>
    <property type="match status" value="1"/>
</dbReference>
<organism evidence="8 9">
    <name type="scientific">Photobacterium sanctipauli</name>
    <dbReference type="NCBI Taxonomy" id="1342794"/>
    <lineage>
        <taxon>Bacteria</taxon>
        <taxon>Pseudomonadati</taxon>
        <taxon>Pseudomonadota</taxon>
        <taxon>Gammaproteobacteria</taxon>
        <taxon>Vibrionales</taxon>
        <taxon>Vibrionaceae</taxon>
        <taxon>Photobacterium</taxon>
    </lineage>
</organism>
<evidence type="ECO:0000256" key="5">
    <source>
        <dbReference type="SAM" id="Phobius"/>
    </source>
</evidence>
<keyword evidence="5" id="KW-0472">Membrane</keyword>
<gene>
    <name evidence="8" type="ORF">C9I98_00785</name>
</gene>
<evidence type="ECO:0000259" key="7">
    <source>
        <dbReference type="PROSITE" id="PS50885"/>
    </source>
</evidence>
<dbReference type="SMART" id="SM00304">
    <property type="entry name" value="HAMP"/>
    <property type="match status" value="1"/>
</dbReference>
<dbReference type="InterPro" id="IPR003660">
    <property type="entry name" value="HAMP_dom"/>
</dbReference>
<dbReference type="Proteomes" id="UP000241771">
    <property type="component" value="Unassembled WGS sequence"/>
</dbReference>
<proteinExistence type="inferred from homology"/>
<evidence type="ECO:0000259" key="6">
    <source>
        <dbReference type="PROSITE" id="PS50111"/>
    </source>
</evidence>